<sequence length="126" mass="14879">MRKGLIYLLMTVFMLFLAENRQSHDFQQDYGDQSVSLHLFSFAKKHKLHHSVEKTSVQQVNNSLDSPEENRNNLDANTYNVIAAIAVFGLGYFLQRYFQLKKQIFHKQDALFFHAKRFILLRSIRI</sequence>
<dbReference type="RefSeq" id="WP_072998337.1">
    <property type="nucleotide sequence ID" value="NZ_FRAM01000002.1"/>
</dbReference>
<evidence type="ECO:0000313" key="1">
    <source>
        <dbReference type="EMBL" id="SHK44361.1"/>
    </source>
</evidence>
<dbReference type="EMBL" id="FRAM01000002">
    <property type="protein sequence ID" value="SHK44361.1"/>
    <property type="molecule type" value="Genomic_DNA"/>
</dbReference>
<accession>A0A1M6SHY7</accession>
<protein>
    <submittedName>
        <fullName evidence="1">Uncharacterized protein</fullName>
    </submittedName>
</protein>
<dbReference type="OrthoDB" id="1258239at2"/>
<gene>
    <name evidence="1" type="ORF">SAMN05444371_2473</name>
</gene>
<evidence type="ECO:0000313" key="2">
    <source>
        <dbReference type="Proteomes" id="UP000184498"/>
    </source>
</evidence>
<dbReference type="AlphaFoldDB" id="A0A1M6SHY7"/>
<proteinExistence type="predicted"/>
<name>A0A1M6SHY7_9FLAO</name>
<dbReference type="Proteomes" id="UP000184498">
    <property type="component" value="Unassembled WGS sequence"/>
</dbReference>
<reference evidence="2" key="1">
    <citation type="submission" date="2016-11" db="EMBL/GenBank/DDBJ databases">
        <authorList>
            <person name="Varghese N."/>
            <person name="Submissions S."/>
        </authorList>
    </citation>
    <scope>NUCLEOTIDE SEQUENCE [LARGE SCALE GENOMIC DNA]</scope>
    <source>
        <strain evidence="2">DSM 18016</strain>
    </source>
</reference>
<keyword evidence="2" id="KW-1185">Reference proteome</keyword>
<organism evidence="1 2">
    <name type="scientific">Epilithonimonas mollis</name>
    <dbReference type="NCBI Taxonomy" id="216903"/>
    <lineage>
        <taxon>Bacteria</taxon>
        <taxon>Pseudomonadati</taxon>
        <taxon>Bacteroidota</taxon>
        <taxon>Flavobacteriia</taxon>
        <taxon>Flavobacteriales</taxon>
        <taxon>Weeksellaceae</taxon>
        <taxon>Chryseobacterium group</taxon>
        <taxon>Epilithonimonas</taxon>
    </lineage>
</organism>
<dbReference type="STRING" id="216903.SAMN05444371_2473"/>